<evidence type="ECO:0000259" key="4">
    <source>
        <dbReference type="PROSITE" id="PS51186"/>
    </source>
</evidence>
<dbReference type="InterPro" id="IPR001849">
    <property type="entry name" value="PH_domain"/>
</dbReference>
<organism evidence="5 6">
    <name type="scientific">Hondaea fermentalgiana</name>
    <dbReference type="NCBI Taxonomy" id="2315210"/>
    <lineage>
        <taxon>Eukaryota</taxon>
        <taxon>Sar</taxon>
        <taxon>Stramenopiles</taxon>
        <taxon>Bigyra</taxon>
        <taxon>Labyrinthulomycetes</taxon>
        <taxon>Thraustochytrida</taxon>
        <taxon>Thraustochytriidae</taxon>
        <taxon>Hondaea</taxon>
    </lineage>
</organism>
<dbReference type="InterPro" id="IPR029787">
    <property type="entry name" value="Nucleotide_cyclase"/>
</dbReference>
<dbReference type="EMBL" id="BEYU01000176">
    <property type="protein sequence ID" value="GBG33991.1"/>
    <property type="molecule type" value="Genomic_DNA"/>
</dbReference>
<feature type="region of interest" description="Disordered" evidence="1">
    <location>
        <begin position="1459"/>
        <end position="1531"/>
    </location>
</feature>
<dbReference type="PANTHER" id="PTHR47455:SF1">
    <property type="entry name" value="GUANYLATE CYCLASE DOMAIN-CONTAINING PROTEIN"/>
    <property type="match status" value="1"/>
</dbReference>
<protein>
    <submittedName>
        <fullName evidence="5">Adenylate cyclase type 10</fullName>
    </submittedName>
</protein>
<accession>A0A2R5GZS9</accession>
<dbReference type="PANTHER" id="PTHR47455">
    <property type="entry name" value="ADENYLYL CYCLASE BETA"/>
    <property type="match status" value="1"/>
</dbReference>
<dbReference type="InParanoid" id="A0A2R5GZS9"/>
<dbReference type="PROSITE" id="PS50125">
    <property type="entry name" value="GUANYLATE_CYCLASE_2"/>
    <property type="match status" value="2"/>
</dbReference>
<sequence length="1725" mass="191980">MKELDALQFYLPAVVAQHIANTERDEDGPLRPQTQHFDEIVCLFADMSGFTSLTEELCSLGPDGLEELSMNLNKFVTQIVKTVSKSGGDVLKFAGDAVITLWPQIDEGDYTQRVQRAVQCAREIQLRLDNFVFSVYEKDTEFRDVETLPDGKKAPRKECTLRVKLGLGCGSLNIMHLGGHDDLIQRERFEYLAIGQALAEAIDSENVAKPGEVVVSSTIWDKVGSFFVQEKKISGGHVIVKDWRAECRVAWKIYDRTIASGLETERKLWKYVPNAVMPYLLVSNDAFWAPELRTVTTLFFSLGLNMNEIMKGDKDEMLAGVFDKIQSVVLSYEGTINKFLVDDKGATLIAVFGLPPFGHEDDPLRGVLSGLKVLYKLSNYQLQGAVGIATGLAFCGIIGHASGNRREYSVIGDSVNLAARLMQNARSRKSTILIDSTTKGRLTNSSLDFYPVDVSVKGKREPVHCFQIRSGAHLHPEAHDFHSVHLARLGTLTQHNIRVTQQRTRWRDLNPSHVVVSPEEMMSLEEQQVKALNDTSGFFAKRRAAKARKHDRRHDKELSESTTQHLQHFAADEDDHEDADDDVFLARIRYRNQGDEIECTIAVSETRMETVLDLTEAAISNLINKGFIDPSASDPAYYELLWLRDNERTTLDPERLLSTLPFSSTEVLTMILTRFQSRRNIIASRNGPDPNGTDYIRSALAGFQEDVFAGNGSRLVVLSGEQGVGKTHLVENFLFSDDGAAYDEGEAIFAYARGNPFETGRRARPFAVWTHIMSELLDSAEGDDKSLTREDHIVRAIKAARRSYGPEVVAEDIEDRLYLLNDILSTSFEVPPGQFASSLLAPSSGSTLGRAAPKQTKKALGLAKSKTVFGANGKPTRLKALGMNWTPYSEDSLGRKGAAAGAASVGGAGTGSGVAGAFASQVSRIRHSLRRSVSFTNTVAAFVANPEAESVIRILATILGGLAARIPLTVVVDDSQYLDTFSLFVFQEIVATWNKSNVFIILLRRLSHFSLQDESLTQGNANERVSMFRPVPVKMHAAWEEHMSAAVREQLQARASMATELEKAVLFFESLTELEGVENLVLAARPSNTFDIICNCAQVDNMPEALISFIRKKTKGNPLYIADAIAYYTELELIERQTSPEPVLAFVGDEFERLANIHAVPIPLSVEAIVGALIDKMTLVQQLIIKVASIIGDVFTLGLVKSIFPIEHTDEQLEENFQKLIDTGVIVYARRDEGMAERKDTDKVKFSFESGWMVEILRHRMLNKQKRKLVAAKKRITKEWEEQQKLLHLEKAAENTFQVEHSGFLQIRKENARNIMSPWKPRWCHLRGHKLVQYYDSDEAKGLETIIIERTSEVSIDPIGYFGIESKLTPGAGPAPLYCFTIRTNRWIKKGKERGDMRTFTLGCENEEDRVQWVYKVQYEIDLLKIQGPGGELSIDASASESAASAGEMGGSKRSLVRATSVSYSSDPDAGREHLDYDDDAVQPKIASRPLQTRNSKTGMLKSVFGHGPRGSNGSRNQRKLSTVKTRPSKTTGVPGITYGVSCASMTPEAFNAISQAGTLEQFWEEPGSPSSTDHYMPNHSSNMYYECEGMSFVSQNSAGEIDGYIMGKLVVLFGQMSGSIDACAVLPWARRQGIGRSLYSRFFAACRGRDCRFVRCSVSVAHPIAIAFHRSLMFDEDEAQTERMARAGDKKLWFIKDLDGATQDEDVVEYENPLHLMRRKQSQH</sequence>
<dbReference type="SUPFAM" id="SSF50729">
    <property type="entry name" value="PH domain-like"/>
    <property type="match status" value="1"/>
</dbReference>
<reference evidence="5 6" key="1">
    <citation type="submission" date="2017-12" db="EMBL/GenBank/DDBJ databases">
        <title>Sequencing, de novo assembly and annotation of complete genome of a new Thraustochytrid species, strain FCC1311.</title>
        <authorList>
            <person name="Sedici K."/>
            <person name="Godart F."/>
            <person name="Aiese Cigliano R."/>
            <person name="Sanseverino W."/>
            <person name="Barakat M."/>
            <person name="Ortet P."/>
            <person name="Marechal E."/>
            <person name="Cagnac O."/>
            <person name="Amato A."/>
        </authorList>
    </citation>
    <scope>NUCLEOTIDE SEQUENCE [LARGE SCALE GENOMIC DNA]</scope>
</reference>
<dbReference type="GO" id="GO:0009190">
    <property type="term" value="P:cyclic nucleotide biosynthetic process"/>
    <property type="evidence" value="ECO:0007669"/>
    <property type="project" value="InterPro"/>
</dbReference>
<name>A0A2R5GZS9_9STRA</name>
<dbReference type="GO" id="GO:0035556">
    <property type="term" value="P:intracellular signal transduction"/>
    <property type="evidence" value="ECO:0007669"/>
    <property type="project" value="InterPro"/>
</dbReference>
<evidence type="ECO:0000256" key="1">
    <source>
        <dbReference type="SAM" id="MobiDB-lite"/>
    </source>
</evidence>
<dbReference type="SUPFAM" id="SSF55073">
    <property type="entry name" value="Nucleotide cyclase"/>
    <property type="match status" value="2"/>
</dbReference>
<dbReference type="OrthoDB" id="194468at2759"/>
<dbReference type="InterPro" id="IPR001054">
    <property type="entry name" value="A/G_cyclase"/>
</dbReference>
<feature type="domain" description="PH" evidence="2">
    <location>
        <begin position="1298"/>
        <end position="1422"/>
    </location>
</feature>
<dbReference type="SUPFAM" id="SSF55729">
    <property type="entry name" value="Acyl-CoA N-acyltransferases (Nat)"/>
    <property type="match status" value="1"/>
</dbReference>
<dbReference type="Pfam" id="PF00211">
    <property type="entry name" value="Guanylate_cyc"/>
    <property type="match status" value="1"/>
</dbReference>
<evidence type="ECO:0000313" key="5">
    <source>
        <dbReference type="EMBL" id="GBG33991.1"/>
    </source>
</evidence>
<evidence type="ECO:0000259" key="3">
    <source>
        <dbReference type="PROSITE" id="PS50125"/>
    </source>
</evidence>
<feature type="domain" description="Guanylate cyclase" evidence="3">
    <location>
        <begin position="286"/>
        <end position="422"/>
    </location>
</feature>
<dbReference type="InterPro" id="IPR016181">
    <property type="entry name" value="Acyl_CoA_acyltransferase"/>
</dbReference>
<dbReference type="SMART" id="SM00044">
    <property type="entry name" value="CYCc"/>
    <property type="match status" value="1"/>
</dbReference>
<comment type="caution">
    <text evidence="5">The sequence shown here is derived from an EMBL/GenBank/DDBJ whole genome shotgun (WGS) entry which is preliminary data.</text>
</comment>
<dbReference type="CDD" id="cd07302">
    <property type="entry name" value="CHD"/>
    <property type="match status" value="2"/>
</dbReference>
<feature type="compositionally biased region" description="Polar residues" evidence="1">
    <location>
        <begin position="1512"/>
        <end position="1531"/>
    </location>
</feature>
<evidence type="ECO:0000313" key="6">
    <source>
        <dbReference type="Proteomes" id="UP000241890"/>
    </source>
</evidence>
<dbReference type="Pfam" id="PF00583">
    <property type="entry name" value="Acetyltransf_1"/>
    <property type="match status" value="1"/>
</dbReference>
<dbReference type="Proteomes" id="UP000241890">
    <property type="component" value="Unassembled WGS sequence"/>
</dbReference>
<dbReference type="InterPro" id="IPR000182">
    <property type="entry name" value="GNAT_dom"/>
</dbReference>
<dbReference type="InterPro" id="IPR011993">
    <property type="entry name" value="PH-like_dom_sf"/>
</dbReference>
<proteinExistence type="predicted"/>
<dbReference type="Pfam" id="PF00169">
    <property type="entry name" value="PH"/>
    <property type="match status" value="1"/>
</dbReference>
<dbReference type="GO" id="GO:0016747">
    <property type="term" value="F:acyltransferase activity, transferring groups other than amino-acyl groups"/>
    <property type="evidence" value="ECO:0007669"/>
    <property type="project" value="InterPro"/>
</dbReference>
<dbReference type="CDD" id="cd04301">
    <property type="entry name" value="NAT_SF"/>
    <property type="match status" value="1"/>
</dbReference>
<dbReference type="Gene3D" id="2.30.29.30">
    <property type="entry name" value="Pleckstrin-homology domain (PH domain)/Phosphotyrosine-binding domain (PTB)"/>
    <property type="match status" value="1"/>
</dbReference>
<feature type="domain" description="Guanylate cyclase" evidence="3">
    <location>
        <begin position="41"/>
        <end position="205"/>
    </location>
</feature>
<keyword evidence="6" id="KW-1185">Reference proteome</keyword>
<evidence type="ECO:0000259" key="2">
    <source>
        <dbReference type="PROSITE" id="PS50003"/>
    </source>
</evidence>
<dbReference type="CDD" id="cd00821">
    <property type="entry name" value="PH"/>
    <property type="match status" value="1"/>
</dbReference>
<dbReference type="PROSITE" id="PS50003">
    <property type="entry name" value="PH_DOMAIN"/>
    <property type="match status" value="1"/>
</dbReference>
<feature type="domain" description="N-acetyltransferase" evidence="4">
    <location>
        <begin position="1549"/>
        <end position="1700"/>
    </location>
</feature>
<dbReference type="PROSITE" id="PS51186">
    <property type="entry name" value="GNAT"/>
    <property type="match status" value="1"/>
</dbReference>
<dbReference type="Gene3D" id="3.40.630.30">
    <property type="match status" value="1"/>
</dbReference>
<gene>
    <name evidence="5" type="ORF">FCC1311_102142</name>
</gene>
<dbReference type="SMART" id="SM00233">
    <property type="entry name" value="PH"/>
    <property type="match status" value="1"/>
</dbReference>
<dbReference type="Gene3D" id="3.30.70.1230">
    <property type="entry name" value="Nucleotide cyclase"/>
    <property type="match status" value="2"/>
</dbReference>